<dbReference type="EMBL" id="KE164173">
    <property type="protein sequence ID" value="EPQ15745.1"/>
    <property type="molecule type" value="Genomic_DNA"/>
</dbReference>
<feature type="domain" description="Ints3-like C-terminal" evidence="2">
    <location>
        <begin position="19"/>
        <end position="80"/>
    </location>
</feature>
<feature type="compositionally biased region" description="Polar residues" evidence="1">
    <location>
        <begin position="16"/>
        <end position="34"/>
    </location>
</feature>
<accession>S7NGV2</accession>
<evidence type="ECO:0000256" key="1">
    <source>
        <dbReference type="SAM" id="MobiDB-lite"/>
    </source>
</evidence>
<sequence length="82" mass="9002">MKQESCWPITSVPAHQDQQPPSQEAGSKGLQQQAGPVALEQTLEHLDNLPLNLTNTKWNFLSQAPVPQALQQVQASCDEPTQ</sequence>
<protein>
    <submittedName>
        <fullName evidence="3">Integrator complex subunit 3</fullName>
    </submittedName>
</protein>
<proteinExistence type="predicted"/>
<organism evidence="3 4">
    <name type="scientific">Myotis brandtii</name>
    <name type="common">Brandt's bat</name>
    <dbReference type="NCBI Taxonomy" id="109478"/>
    <lineage>
        <taxon>Eukaryota</taxon>
        <taxon>Metazoa</taxon>
        <taxon>Chordata</taxon>
        <taxon>Craniata</taxon>
        <taxon>Vertebrata</taxon>
        <taxon>Euteleostomi</taxon>
        <taxon>Mammalia</taxon>
        <taxon>Eutheria</taxon>
        <taxon>Laurasiatheria</taxon>
        <taxon>Chiroptera</taxon>
        <taxon>Yangochiroptera</taxon>
        <taxon>Vespertilionidae</taxon>
        <taxon>Myotis</taxon>
    </lineage>
</organism>
<keyword evidence="4" id="KW-1185">Reference proteome</keyword>
<evidence type="ECO:0000313" key="3">
    <source>
        <dbReference type="EMBL" id="EPQ15745.1"/>
    </source>
</evidence>
<feature type="region of interest" description="Disordered" evidence="1">
    <location>
        <begin position="1"/>
        <end position="35"/>
    </location>
</feature>
<name>S7NGV2_MYOBR</name>
<evidence type="ECO:0000313" key="4">
    <source>
        <dbReference type="Proteomes" id="UP000052978"/>
    </source>
</evidence>
<dbReference type="AlphaFoldDB" id="S7NGV2"/>
<evidence type="ECO:0000259" key="2">
    <source>
        <dbReference type="Pfam" id="PF24566"/>
    </source>
</evidence>
<dbReference type="InterPro" id="IPR056518">
    <property type="entry name" value="HEAT_Ints3_C"/>
</dbReference>
<dbReference type="Pfam" id="PF24566">
    <property type="entry name" value="HEAT_Ints3_C"/>
    <property type="match status" value="1"/>
</dbReference>
<dbReference type="Proteomes" id="UP000052978">
    <property type="component" value="Unassembled WGS sequence"/>
</dbReference>
<reference evidence="3 4" key="1">
    <citation type="journal article" date="2013" name="Nat. Commun.">
        <title>Genome analysis reveals insights into physiology and longevity of the Brandt's bat Myotis brandtii.</title>
        <authorList>
            <person name="Seim I."/>
            <person name="Fang X."/>
            <person name="Xiong Z."/>
            <person name="Lobanov A.V."/>
            <person name="Huang Z."/>
            <person name="Ma S."/>
            <person name="Feng Y."/>
            <person name="Turanov A.A."/>
            <person name="Zhu Y."/>
            <person name="Lenz T.L."/>
            <person name="Gerashchenko M.V."/>
            <person name="Fan D."/>
            <person name="Hee Yim S."/>
            <person name="Yao X."/>
            <person name="Jordan D."/>
            <person name="Xiong Y."/>
            <person name="Ma Y."/>
            <person name="Lyapunov A.N."/>
            <person name="Chen G."/>
            <person name="Kulakova O.I."/>
            <person name="Sun Y."/>
            <person name="Lee S.G."/>
            <person name="Bronson R.T."/>
            <person name="Moskalev A.A."/>
            <person name="Sunyaev S.R."/>
            <person name="Zhang G."/>
            <person name="Krogh A."/>
            <person name="Wang J."/>
            <person name="Gladyshev V.N."/>
        </authorList>
    </citation>
    <scope>NUCLEOTIDE SEQUENCE [LARGE SCALE GENOMIC DNA]</scope>
</reference>
<gene>
    <name evidence="3" type="ORF">D623_10010512</name>
</gene>